<gene>
    <name evidence="3" type="ORF">AVW11_25170</name>
</gene>
<reference evidence="3 4" key="1">
    <citation type="submission" date="2016-01" db="EMBL/GenBank/DDBJ databases">
        <title>Streptomyces amritsarensis strain MTCC 11845 genome sequencing and assembly.</title>
        <authorList>
            <person name="Sharma D."/>
            <person name="Nair G.R."/>
            <person name="Kaur G."/>
            <person name="Manhas R.K."/>
            <person name="Mayilraj S."/>
        </authorList>
    </citation>
    <scope>NUCLEOTIDE SEQUENCE [LARGE SCALE GENOMIC DNA]</scope>
    <source>
        <strain evidence="3 4">MTCC 11845</strain>
    </source>
</reference>
<keyword evidence="4" id="KW-1185">Reference proteome</keyword>
<proteinExistence type="predicted"/>
<feature type="signal peptide" evidence="2">
    <location>
        <begin position="1"/>
        <end position="29"/>
    </location>
</feature>
<name>A0ABX3FX07_9ACTN</name>
<dbReference type="PANTHER" id="PTHR15462">
    <property type="entry name" value="SERINE PROTEASE"/>
    <property type="match status" value="1"/>
</dbReference>
<dbReference type="EMBL" id="MQUR01000069">
    <property type="protein sequence ID" value="OLZ61112.1"/>
    <property type="molecule type" value="Genomic_DNA"/>
</dbReference>
<evidence type="ECO:0000256" key="2">
    <source>
        <dbReference type="SAM" id="SignalP"/>
    </source>
</evidence>
<keyword evidence="1 2" id="KW-0732">Signal</keyword>
<evidence type="ECO:0000313" key="3">
    <source>
        <dbReference type="EMBL" id="OLZ61112.1"/>
    </source>
</evidence>
<sequence>MIHDVLPRTARRSRARRASRILLALTATAALLGVDAPDTVAGPPLGVTAWAPPGAAADRVGALFAQGLDGGHFCTAAVVRSDDRDVIATAAHCLESPDTTVFAPGYRDGRAPYGLWRLTGVYVAPEWTEGQDPDADIAFATVAPVDGGRTGRVEDLVGGFPVAAEQPAGARVTVIGYPRTLEAPLRCANSTGLLSPTQRRIGCPDLSGGTSGSPWLVDGALAGVLGGHEGGGTVPEISYSAVMGDRAVELYRRAAVDG</sequence>
<dbReference type="Proteomes" id="UP000187151">
    <property type="component" value="Unassembled WGS sequence"/>
</dbReference>
<feature type="chain" id="PRO_5046129353" description="Serine protease" evidence="2">
    <location>
        <begin position="30"/>
        <end position="258"/>
    </location>
</feature>
<dbReference type="Gene3D" id="2.40.10.10">
    <property type="entry name" value="Trypsin-like serine proteases"/>
    <property type="match status" value="2"/>
</dbReference>
<accession>A0ABX3FX07</accession>
<dbReference type="InterPro" id="IPR009003">
    <property type="entry name" value="Peptidase_S1_PA"/>
</dbReference>
<evidence type="ECO:0008006" key="5">
    <source>
        <dbReference type="Google" id="ProtNLM"/>
    </source>
</evidence>
<comment type="caution">
    <text evidence="3">The sequence shown here is derived from an EMBL/GenBank/DDBJ whole genome shotgun (WGS) entry which is preliminary data.</text>
</comment>
<dbReference type="RefSeq" id="WP_037833514.1">
    <property type="nucleotide sequence ID" value="NZ_JBHYUY010000016.1"/>
</dbReference>
<evidence type="ECO:0000256" key="1">
    <source>
        <dbReference type="ARBA" id="ARBA00022729"/>
    </source>
</evidence>
<protein>
    <recommendedName>
        <fullName evidence="5">Serine protease</fullName>
    </recommendedName>
</protein>
<dbReference type="Pfam" id="PF13365">
    <property type="entry name" value="Trypsin_2"/>
    <property type="match status" value="1"/>
</dbReference>
<dbReference type="InterPro" id="IPR050966">
    <property type="entry name" value="Glutamyl_endopeptidase"/>
</dbReference>
<organism evidence="3 4">
    <name type="scientific">Streptomyces amritsarensis</name>
    <dbReference type="NCBI Taxonomy" id="681158"/>
    <lineage>
        <taxon>Bacteria</taxon>
        <taxon>Bacillati</taxon>
        <taxon>Actinomycetota</taxon>
        <taxon>Actinomycetes</taxon>
        <taxon>Kitasatosporales</taxon>
        <taxon>Streptomycetaceae</taxon>
        <taxon>Streptomyces</taxon>
    </lineage>
</organism>
<dbReference type="InterPro" id="IPR043504">
    <property type="entry name" value="Peptidase_S1_PA_chymotrypsin"/>
</dbReference>
<evidence type="ECO:0000313" key="4">
    <source>
        <dbReference type="Proteomes" id="UP000187151"/>
    </source>
</evidence>
<dbReference type="SUPFAM" id="SSF50494">
    <property type="entry name" value="Trypsin-like serine proteases"/>
    <property type="match status" value="1"/>
</dbReference>